<comment type="catalytic activity">
    <reaction evidence="11">
        <text>(6R)-5,10-methylene-5,6,7,8-tetrahydrofolate + NADP(+) = (6R)-5,10-methenyltetrahydrofolate + NADPH</text>
        <dbReference type="Rhea" id="RHEA:22812"/>
        <dbReference type="ChEBI" id="CHEBI:15636"/>
        <dbReference type="ChEBI" id="CHEBI:57455"/>
        <dbReference type="ChEBI" id="CHEBI:57783"/>
        <dbReference type="ChEBI" id="CHEBI:58349"/>
        <dbReference type="EC" id="1.5.1.5"/>
    </reaction>
</comment>
<gene>
    <name evidence="11 14" type="primary">folD</name>
    <name evidence="14" type="ORF">GCM10023116_11520</name>
</gene>
<comment type="function">
    <text evidence="11">Catalyzes the oxidation of 5,10-methylenetetrahydrofolate to 5,10-methenyltetrahydrofolate and then the hydrolysis of 5,10-methenyltetrahydrofolate to 10-formyltetrahydrofolate.</text>
</comment>
<organism evidence="14 15">
    <name type="scientific">Kistimonas scapharcae</name>
    <dbReference type="NCBI Taxonomy" id="1036133"/>
    <lineage>
        <taxon>Bacteria</taxon>
        <taxon>Pseudomonadati</taxon>
        <taxon>Pseudomonadota</taxon>
        <taxon>Gammaproteobacteria</taxon>
        <taxon>Oceanospirillales</taxon>
        <taxon>Endozoicomonadaceae</taxon>
        <taxon>Kistimonas</taxon>
    </lineage>
</organism>
<dbReference type="PROSITE" id="PS00767">
    <property type="entry name" value="THF_DHG_CYH_2"/>
    <property type="match status" value="1"/>
</dbReference>
<protein>
    <recommendedName>
        <fullName evidence="11">Bifunctional protein FolD</fullName>
    </recommendedName>
    <domain>
        <recommendedName>
            <fullName evidence="11">Methylenetetrahydrofolate dehydrogenase</fullName>
            <ecNumber evidence="11">1.5.1.5</ecNumber>
        </recommendedName>
    </domain>
    <domain>
        <recommendedName>
            <fullName evidence="11">Methenyltetrahydrofolate cyclohydrolase</fullName>
            <ecNumber evidence="11">3.5.4.9</ecNumber>
        </recommendedName>
    </domain>
</protein>
<feature type="binding site" evidence="11">
    <location>
        <begin position="166"/>
        <end position="168"/>
    </location>
    <ligand>
        <name>NADP(+)</name>
        <dbReference type="ChEBI" id="CHEBI:58349"/>
    </ligand>
</feature>
<dbReference type="InterPro" id="IPR036291">
    <property type="entry name" value="NAD(P)-bd_dom_sf"/>
</dbReference>
<evidence type="ECO:0000256" key="11">
    <source>
        <dbReference type="HAMAP-Rule" id="MF_01576"/>
    </source>
</evidence>
<keyword evidence="3 11" id="KW-0028">Amino-acid biosynthesis</keyword>
<evidence type="ECO:0000256" key="6">
    <source>
        <dbReference type="ARBA" id="ARBA00022857"/>
    </source>
</evidence>
<keyword evidence="8 11" id="KW-0368">Histidine biosynthesis</keyword>
<dbReference type="RefSeq" id="WP_345194604.1">
    <property type="nucleotide sequence ID" value="NZ_BAABFL010000112.1"/>
</dbReference>
<dbReference type="Gene3D" id="3.40.50.720">
    <property type="entry name" value="NAD(P)-binding Rossmann-like Domain"/>
    <property type="match status" value="1"/>
</dbReference>
<comment type="subunit">
    <text evidence="11">Homodimer.</text>
</comment>
<dbReference type="EC" id="3.5.4.9" evidence="11"/>
<dbReference type="PANTHER" id="PTHR48099:SF5">
    <property type="entry name" value="C-1-TETRAHYDROFOLATE SYNTHASE, CYTOPLASMIC"/>
    <property type="match status" value="1"/>
</dbReference>
<dbReference type="SUPFAM" id="SSF51735">
    <property type="entry name" value="NAD(P)-binding Rossmann-fold domains"/>
    <property type="match status" value="1"/>
</dbReference>
<accession>A0ABP8V0B3</accession>
<dbReference type="Pfam" id="PF00763">
    <property type="entry name" value="THF_DHG_CYH"/>
    <property type="match status" value="1"/>
</dbReference>
<comment type="caution">
    <text evidence="14">The sequence shown here is derived from an EMBL/GenBank/DDBJ whole genome shotgun (WGS) entry which is preliminary data.</text>
</comment>
<dbReference type="PANTHER" id="PTHR48099">
    <property type="entry name" value="C-1-TETRAHYDROFOLATE SYNTHASE, CYTOPLASMIC-RELATED"/>
    <property type="match status" value="1"/>
</dbReference>
<comment type="similarity">
    <text evidence="11">Belongs to the tetrahydrofolate dehydrogenase/cyclohydrolase family.</text>
</comment>
<dbReference type="InterPro" id="IPR020867">
    <property type="entry name" value="THF_DH/CycHdrlase_CS"/>
</dbReference>
<dbReference type="EMBL" id="BAABFL010000112">
    <property type="protein sequence ID" value="GAA4648878.1"/>
    <property type="molecule type" value="Genomic_DNA"/>
</dbReference>
<comment type="caution">
    <text evidence="11">Lacks conserved residue(s) required for the propagation of feature annotation.</text>
</comment>
<proteinExistence type="inferred from homology"/>
<dbReference type="Gene3D" id="3.40.50.10860">
    <property type="entry name" value="Leucine Dehydrogenase, chain A, domain 1"/>
    <property type="match status" value="1"/>
</dbReference>
<feature type="domain" description="Tetrahydrofolate dehydrogenase/cyclohydrolase catalytic" evidence="12">
    <location>
        <begin position="6"/>
        <end position="121"/>
    </location>
</feature>
<evidence type="ECO:0000313" key="15">
    <source>
        <dbReference type="Proteomes" id="UP001500604"/>
    </source>
</evidence>
<evidence type="ECO:0000256" key="9">
    <source>
        <dbReference type="ARBA" id="ARBA00023167"/>
    </source>
</evidence>
<dbReference type="InterPro" id="IPR046346">
    <property type="entry name" value="Aminoacid_DH-like_N_sf"/>
</dbReference>
<evidence type="ECO:0000256" key="7">
    <source>
        <dbReference type="ARBA" id="ARBA00023002"/>
    </source>
</evidence>
<evidence type="ECO:0000256" key="8">
    <source>
        <dbReference type="ARBA" id="ARBA00023102"/>
    </source>
</evidence>
<dbReference type="SUPFAM" id="SSF53223">
    <property type="entry name" value="Aminoacid dehydrogenase-like, N-terminal domain"/>
    <property type="match status" value="1"/>
</dbReference>
<dbReference type="Proteomes" id="UP001500604">
    <property type="component" value="Unassembled WGS sequence"/>
</dbReference>
<dbReference type="PRINTS" id="PR00085">
    <property type="entry name" value="THFDHDRGNASE"/>
</dbReference>
<keyword evidence="6 11" id="KW-0521">NADP</keyword>
<dbReference type="NCBIfam" id="NF008058">
    <property type="entry name" value="PRK10792.1"/>
    <property type="match status" value="1"/>
</dbReference>
<evidence type="ECO:0000256" key="1">
    <source>
        <dbReference type="ARBA" id="ARBA00004777"/>
    </source>
</evidence>
<dbReference type="InterPro" id="IPR000672">
    <property type="entry name" value="THF_DH/CycHdrlase"/>
</dbReference>
<dbReference type="EC" id="1.5.1.5" evidence="11"/>
<dbReference type="InterPro" id="IPR020630">
    <property type="entry name" value="THF_DH/CycHdrlase_cat_dom"/>
</dbReference>
<evidence type="ECO:0000313" key="14">
    <source>
        <dbReference type="EMBL" id="GAA4648878.1"/>
    </source>
</evidence>
<evidence type="ECO:0000256" key="5">
    <source>
        <dbReference type="ARBA" id="ARBA00022801"/>
    </source>
</evidence>
<keyword evidence="2 11" id="KW-0554">One-carbon metabolism</keyword>
<name>A0ABP8V0B3_9GAMM</name>
<evidence type="ECO:0000259" key="13">
    <source>
        <dbReference type="Pfam" id="PF02882"/>
    </source>
</evidence>
<feature type="binding site" evidence="11">
    <location>
        <position position="232"/>
    </location>
    <ligand>
        <name>NADP(+)</name>
        <dbReference type="ChEBI" id="CHEBI:58349"/>
    </ligand>
</feature>
<keyword evidence="10 11" id="KW-0511">Multifunctional enzyme</keyword>
<dbReference type="HAMAP" id="MF_01576">
    <property type="entry name" value="THF_DHG_CYH"/>
    <property type="match status" value="1"/>
</dbReference>
<keyword evidence="4 11" id="KW-0658">Purine biosynthesis</keyword>
<dbReference type="CDD" id="cd01080">
    <property type="entry name" value="NAD_bind_m-THF_DH_Cyclohyd"/>
    <property type="match status" value="1"/>
</dbReference>
<reference evidence="15" key="1">
    <citation type="journal article" date="2019" name="Int. J. Syst. Evol. Microbiol.">
        <title>The Global Catalogue of Microorganisms (GCM) 10K type strain sequencing project: providing services to taxonomists for standard genome sequencing and annotation.</title>
        <authorList>
            <consortium name="The Broad Institute Genomics Platform"/>
            <consortium name="The Broad Institute Genome Sequencing Center for Infectious Disease"/>
            <person name="Wu L."/>
            <person name="Ma J."/>
        </authorList>
    </citation>
    <scope>NUCLEOTIDE SEQUENCE [LARGE SCALE GENOMIC DNA]</scope>
    <source>
        <strain evidence="15">JCM 17805</strain>
    </source>
</reference>
<feature type="domain" description="Tetrahydrofolate dehydrogenase/cyclohydrolase NAD(P)-binding" evidence="13">
    <location>
        <begin position="140"/>
        <end position="281"/>
    </location>
</feature>
<keyword evidence="9 11" id="KW-0486">Methionine biosynthesis</keyword>
<evidence type="ECO:0000256" key="4">
    <source>
        <dbReference type="ARBA" id="ARBA00022755"/>
    </source>
</evidence>
<comment type="pathway">
    <text evidence="1 11">One-carbon metabolism; tetrahydrofolate interconversion.</text>
</comment>
<dbReference type="InterPro" id="IPR020631">
    <property type="entry name" value="THF_DH/CycHdrlase_NAD-bd_dom"/>
</dbReference>
<evidence type="ECO:0000256" key="3">
    <source>
        <dbReference type="ARBA" id="ARBA00022605"/>
    </source>
</evidence>
<dbReference type="Pfam" id="PF02882">
    <property type="entry name" value="THF_DHG_CYH_C"/>
    <property type="match status" value="1"/>
</dbReference>
<evidence type="ECO:0000259" key="12">
    <source>
        <dbReference type="Pfam" id="PF00763"/>
    </source>
</evidence>
<keyword evidence="15" id="KW-1185">Reference proteome</keyword>
<evidence type="ECO:0000256" key="2">
    <source>
        <dbReference type="ARBA" id="ARBA00022563"/>
    </source>
</evidence>
<evidence type="ECO:0000256" key="10">
    <source>
        <dbReference type="ARBA" id="ARBA00023268"/>
    </source>
</evidence>
<keyword evidence="7 11" id="KW-0560">Oxidoreductase</keyword>
<dbReference type="PROSITE" id="PS00766">
    <property type="entry name" value="THF_DHG_CYH_1"/>
    <property type="match status" value="1"/>
</dbReference>
<comment type="catalytic activity">
    <reaction evidence="11">
        <text>(6R)-5,10-methenyltetrahydrofolate + H2O = (6R)-10-formyltetrahydrofolate + H(+)</text>
        <dbReference type="Rhea" id="RHEA:23700"/>
        <dbReference type="ChEBI" id="CHEBI:15377"/>
        <dbReference type="ChEBI" id="CHEBI:15378"/>
        <dbReference type="ChEBI" id="CHEBI:57455"/>
        <dbReference type="ChEBI" id="CHEBI:195366"/>
        <dbReference type="EC" id="3.5.4.9"/>
    </reaction>
</comment>
<sequence>MQAKIIDGKRIADGITDRIAAAVKTRQEHGLRTPGLAVILLGEDPASRVYVGKKRRDCEKVGFLSRSYDLPTATTEEQLLTLIDNLNNDPEIDGILVQLPLPAHINSTHVIERIRPDKDVDGFHPYNIGRLCQRNPMLRPCTPKGVMTLLESTGECLRGMKSTIVGASNIVGRPMMLELLLAGSTTTTAHRFTENLASEVASADIVVVGVGKPGLVKGEWIKPGSIVIDVGINRLESGKLVGDVEFEAAAERASWITPVPGGVGPMTVATLLENTLYAAEHLHPDA</sequence>
<keyword evidence="5 11" id="KW-0378">Hydrolase</keyword>